<dbReference type="AlphaFoldDB" id="A0A7X4KPN2"/>
<keyword evidence="1" id="KW-0472">Membrane</keyword>
<dbReference type="PANTHER" id="PTHR22911:SF137">
    <property type="entry name" value="SOLUTE CARRIER FAMILY 35 MEMBER G2-RELATED"/>
    <property type="match status" value="1"/>
</dbReference>
<name>A0A7X4KPN2_9BURK</name>
<sequence>MAANAQWVWFALGSAFFAALTSLLGKLGVTELNSNMATFVRSIVIVGVTACVISLRNEWQRPPQASWSSWAFIVLSAVATGLSWLCYYRALQLGPLSSVAPVDKLSVALSILLGVVVLGEQLNWAVCVGGGLIVAGSLVIVKYG</sequence>
<feature type="domain" description="EamA" evidence="2">
    <location>
        <begin position="7"/>
        <end position="141"/>
    </location>
</feature>
<keyword evidence="1" id="KW-0812">Transmembrane</keyword>
<keyword evidence="4" id="KW-1185">Reference proteome</keyword>
<dbReference type="SUPFAM" id="SSF103481">
    <property type="entry name" value="Multidrug resistance efflux transporter EmrE"/>
    <property type="match status" value="1"/>
</dbReference>
<organism evidence="3 4">
    <name type="scientific">Pseudoduganella aquatica</name>
    <dbReference type="NCBI Taxonomy" id="2660641"/>
    <lineage>
        <taxon>Bacteria</taxon>
        <taxon>Pseudomonadati</taxon>
        <taxon>Pseudomonadota</taxon>
        <taxon>Betaproteobacteria</taxon>
        <taxon>Burkholderiales</taxon>
        <taxon>Oxalobacteraceae</taxon>
        <taxon>Telluria group</taxon>
        <taxon>Pseudoduganella</taxon>
    </lineage>
</organism>
<accession>A0A7X4KPN2</accession>
<dbReference type="RefSeq" id="WP_161074650.1">
    <property type="nucleotide sequence ID" value="NZ_WWCU01000036.1"/>
</dbReference>
<evidence type="ECO:0000313" key="3">
    <source>
        <dbReference type="EMBL" id="MYN10362.1"/>
    </source>
</evidence>
<proteinExistence type="predicted"/>
<dbReference type="EMBL" id="WWCU01000036">
    <property type="protein sequence ID" value="MYN10362.1"/>
    <property type="molecule type" value="Genomic_DNA"/>
</dbReference>
<dbReference type="InterPro" id="IPR037185">
    <property type="entry name" value="EmrE-like"/>
</dbReference>
<keyword evidence="1" id="KW-1133">Transmembrane helix</keyword>
<dbReference type="Proteomes" id="UP000450676">
    <property type="component" value="Unassembled WGS sequence"/>
</dbReference>
<dbReference type="InterPro" id="IPR000620">
    <property type="entry name" value="EamA_dom"/>
</dbReference>
<dbReference type="Pfam" id="PF00892">
    <property type="entry name" value="EamA"/>
    <property type="match status" value="1"/>
</dbReference>
<feature type="transmembrane region" description="Helical" evidence="1">
    <location>
        <begin position="122"/>
        <end position="141"/>
    </location>
</feature>
<reference evidence="3 4" key="1">
    <citation type="submission" date="2019-12" db="EMBL/GenBank/DDBJ databases">
        <title>Novel species isolated from a subtropical stream in China.</title>
        <authorList>
            <person name="Lu H."/>
        </authorList>
    </citation>
    <scope>NUCLEOTIDE SEQUENCE [LARGE SCALE GENOMIC DNA]</scope>
    <source>
        <strain evidence="3 4">FT127W</strain>
    </source>
</reference>
<feature type="transmembrane region" description="Helical" evidence="1">
    <location>
        <begin position="67"/>
        <end position="87"/>
    </location>
</feature>
<evidence type="ECO:0000313" key="4">
    <source>
        <dbReference type="Proteomes" id="UP000450676"/>
    </source>
</evidence>
<feature type="transmembrane region" description="Helical" evidence="1">
    <location>
        <begin position="6"/>
        <end position="24"/>
    </location>
</feature>
<evidence type="ECO:0000256" key="1">
    <source>
        <dbReference type="SAM" id="Phobius"/>
    </source>
</evidence>
<dbReference type="PANTHER" id="PTHR22911">
    <property type="entry name" value="ACYL-MALONYL CONDENSING ENZYME-RELATED"/>
    <property type="match status" value="1"/>
</dbReference>
<comment type="caution">
    <text evidence="3">The sequence shown here is derived from an EMBL/GenBank/DDBJ whole genome shotgun (WGS) entry which is preliminary data.</text>
</comment>
<dbReference type="GO" id="GO:0016020">
    <property type="term" value="C:membrane"/>
    <property type="evidence" value="ECO:0007669"/>
    <property type="project" value="InterPro"/>
</dbReference>
<protein>
    <submittedName>
        <fullName evidence="3">EamA family transporter</fullName>
    </submittedName>
</protein>
<feature type="transmembrane region" description="Helical" evidence="1">
    <location>
        <begin position="36"/>
        <end position="55"/>
    </location>
</feature>
<gene>
    <name evidence="3" type="ORF">GTP77_23850</name>
</gene>
<dbReference type="Gene3D" id="1.10.3730.20">
    <property type="match status" value="1"/>
</dbReference>
<evidence type="ECO:0000259" key="2">
    <source>
        <dbReference type="Pfam" id="PF00892"/>
    </source>
</evidence>